<name>A0AA88QP03_9ASTE</name>
<dbReference type="Gene3D" id="2.60.120.330">
    <property type="entry name" value="B-lactam Antibiotic, Isopenicillin N Synthase, Chain"/>
    <property type="match status" value="1"/>
</dbReference>
<proteinExistence type="inferred from homology"/>
<dbReference type="PANTHER" id="PTHR10209:SF732">
    <property type="entry name" value="FLAVONOL SYNTHASE_FLAVANONE 3-HYDROXYLASE-LIKE"/>
    <property type="match status" value="1"/>
</dbReference>
<accession>A0AA88QP03</accession>
<dbReference type="Pfam" id="PF03171">
    <property type="entry name" value="2OG-FeII_Oxy"/>
    <property type="match status" value="1"/>
</dbReference>
<evidence type="ECO:0000259" key="5">
    <source>
        <dbReference type="PROSITE" id="PS51471"/>
    </source>
</evidence>
<sequence>MEEIFSQFSRIGLIVESIIAECLGLPPNLLQEHNNDRSWDNLAALYYLPATDKGTIGVSAHKDISCITLVLQDQVGGLEVEKDGDWIPLPPLEGALLVNIGDVIQFKSPSHRVLRPEGRSRNSVAFFFNISADKWIEPLPEFTKKIEEQPRYRKFLYKEYLQLRKENKMNPPSRVEDEINLKHYAITT</sequence>
<evidence type="ECO:0000313" key="7">
    <source>
        <dbReference type="Proteomes" id="UP001187471"/>
    </source>
</evidence>
<dbReference type="PROSITE" id="PS51471">
    <property type="entry name" value="FE2OG_OXY"/>
    <property type="match status" value="1"/>
</dbReference>
<gene>
    <name evidence="6" type="ORF">RJ640_010588</name>
</gene>
<protein>
    <recommendedName>
        <fullName evidence="5">Fe2OG dioxygenase domain-containing protein</fullName>
    </recommendedName>
</protein>
<evidence type="ECO:0000256" key="1">
    <source>
        <dbReference type="ARBA" id="ARBA00008056"/>
    </source>
</evidence>
<reference evidence="6" key="1">
    <citation type="submission" date="2022-12" db="EMBL/GenBank/DDBJ databases">
        <title>Draft genome assemblies for two species of Escallonia (Escalloniales).</title>
        <authorList>
            <person name="Chanderbali A."/>
            <person name="Dervinis C."/>
            <person name="Anghel I."/>
            <person name="Soltis D."/>
            <person name="Soltis P."/>
            <person name="Zapata F."/>
        </authorList>
    </citation>
    <scope>NUCLEOTIDE SEQUENCE</scope>
    <source>
        <strain evidence="6">UCBG92.1500</strain>
        <tissue evidence="6">Leaf</tissue>
    </source>
</reference>
<dbReference type="SUPFAM" id="SSF51197">
    <property type="entry name" value="Clavaminate synthase-like"/>
    <property type="match status" value="1"/>
</dbReference>
<evidence type="ECO:0000256" key="3">
    <source>
        <dbReference type="ARBA" id="ARBA00023002"/>
    </source>
</evidence>
<dbReference type="InterPro" id="IPR044861">
    <property type="entry name" value="IPNS-like_FE2OG_OXY"/>
</dbReference>
<keyword evidence="7" id="KW-1185">Reference proteome</keyword>
<feature type="domain" description="Fe2OG dioxygenase" evidence="5">
    <location>
        <begin position="38"/>
        <end position="130"/>
    </location>
</feature>
<dbReference type="AlphaFoldDB" id="A0AA88QP03"/>
<dbReference type="EMBL" id="JAVXUO010002407">
    <property type="protein sequence ID" value="KAK2973533.1"/>
    <property type="molecule type" value="Genomic_DNA"/>
</dbReference>
<comment type="similarity">
    <text evidence="1">Belongs to the iron/ascorbate-dependent oxidoreductase family.</text>
</comment>
<keyword evidence="3" id="KW-0560">Oxidoreductase</keyword>
<keyword evidence="2" id="KW-0479">Metal-binding</keyword>
<evidence type="ECO:0000256" key="2">
    <source>
        <dbReference type="ARBA" id="ARBA00022723"/>
    </source>
</evidence>
<dbReference type="PANTHER" id="PTHR10209">
    <property type="entry name" value="OXIDOREDUCTASE, 2OG-FE II OXYGENASE FAMILY PROTEIN"/>
    <property type="match status" value="1"/>
</dbReference>
<keyword evidence="4" id="KW-0408">Iron</keyword>
<dbReference type="InterPro" id="IPR027443">
    <property type="entry name" value="IPNS-like_sf"/>
</dbReference>
<organism evidence="6 7">
    <name type="scientific">Escallonia rubra</name>
    <dbReference type="NCBI Taxonomy" id="112253"/>
    <lineage>
        <taxon>Eukaryota</taxon>
        <taxon>Viridiplantae</taxon>
        <taxon>Streptophyta</taxon>
        <taxon>Embryophyta</taxon>
        <taxon>Tracheophyta</taxon>
        <taxon>Spermatophyta</taxon>
        <taxon>Magnoliopsida</taxon>
        <taxon>eudicotyledons</taxon>
        <taxon>Gunneridae</taxon>
        <taxon>Pentapetalae</taxon>
        <taxon>asterids</taxon>
        <taxon>campanulids</taxon>
        <taxon>Escalloniales</taxon>
        <taxon>Escalloniaceae</taxon>
        <taxon>Escallonia</taxon>
    </lineage>
</organism>
<evidence type="ECO:0000256" key="4">
    <source>
        <dbReference type="ARBA" id="ARBA00023004"/>
    </source>
</evidence>
<dbReference type="Proteomes" id="UP001187471">
    <property type="component" value="Unassembled WGS sequence"/>
</dbReference>
<evidence type="ECO:0000313" key="6">
    <source>
        <dbReference type="EMBL" id="KAK2973533.1"/>
    </source>
</evidence>
<dbReference type="InterPro" id="IPR005123">
    <property type="entry name" value="Oxoglu/Fe-dep_dioxygenase_dom"/>
</dbReference>
<dbReference type="GO" id="GO:0051213">
    <property type="term" value="F:dioxygenase activity"/>
    <property type="evidence" value="ECO:0007669"/>
    <property type="project" value="UniProtKB-ARBA"/>
</dbReference>
<dbReference type="GO" id="GO:0046872">
    <property type="term" value="F:metal ion binding"/>
    <property type="evidence" value="ECO:0007669"/>
    <property type="project" value="UniProtKB-KW"/>
</dbReference>
<comment type="caution">
    <text evidence="6">The sequence shown here is derived from an EMBL/GenBank/DDBJ whole genome shotgun (WGS) entry which is preliminary data.</text>
</comment>